<dbReference type="AlphaFoldDB" id="A0A4R2KPB1"/>
<dbReference type="EMBL" id="SLWX01000008">
    <property type="protein sequence ID" value="TCO75553.1"/>
    <property type="molecule type" value="Genomic_DNA"/>
</dbReference>
<proteinExistence type="predicted"/>
<comment type="caution">
    <text evidence="1">The sequence shown here is derived from an EMBL/GenBank/DDBJ whole genome shotgun (WGS) entry which is preliminary data.</text>
</comment>
<dbReference type="Proteomes" id="UP000294980">
    <property type="component" value="Unassembled WGS sequence"/>
</dbReference>
<dbReference type="Pfam" id="PF14375">
    <property type="entry name" value="Cys_rich_CWC"/>
    <property type="match status" value="1"/>
</dbReference>
<dbReference type="InterPro" id="IPR032720">
    <property type="entry name" value="Cys_rich_CWC"/>
</dbReference>
<gene>
    <name evidence="1" type="ORF">EV688_108120</name>
</gene>
<reference evidence="1 2" key="1">
    <citation type="submission" date="2019-03" db="EMBL/GenBank/DDBJ databases">
        <title>Genomic Encyclopedia of Type Strains, Phase IV (KMG-IV): sequencing the most valuable type-strain genomes for metagenomic binning, comparative biology and taxonomic classification.</title>
        <authorList>
            <person name="Goeker M."/>
        </authorList>
    </citation>
    <scope>NUCLEOTIDE SEQUENCE [LARGE SCALE GENOMIC DNA]</scope>
    <source>
        <strain evidence="1 2">DSM 23344</strain>
    </source>
</reference>
<name>A0A4R2KPB1_9GAMM</name>
<evidence type="ECO:0000313" key="2">
    <source>
        <dbReference type="Proteomes" id="UP000294980"/>
    </source>
</evidence>
<evidence type="ECO:0000313" key="1">
    <source>
        <dbReference type="EMBL" id="TCO75553.1"/>
    </source>
</evidence>
<organism evidence="1 2">
    <name type="scientific">Chromatocurvus halotolerans</name>
    <dbReference type="NCBI Taxonomy" id="1132028"/>
    <lineage>
        <taxon>Bacteria</taxon>
        <taxon>Pseudomonadati</taxon>
        <taxon>Pseudomonadota</taxon>
        <taxon>Gammaproteobacteria</taxon>
        <taxon>Cellvibrionales</taxon>
        <taxon>Halieaceae</taxon>
        <taxon>Chromatocurvus</taxon>
    </lineage>
</organism>
<protein>
    <submittedName>
        <fullName evidence="1">Cysteine-rich CWC protein</fullName>
    </submittedName>
</protein>
<accession>A0A4R2KPB1</accession>
<dbReference type="RefSeq" id="WP_117317908.1">
    <property type="nucleotide sequence ID" value="NZ_QQSW01000010.1"/>
</dbReference>
<sequence>MTAADAEGKCPFCGEANTCMAKSRQPCWCIAATIPAELVELVPAPAKGKACICQACVRRYNRDPASFRSR</sequence>
<keyword evidence="2" id="KW-1185">Reference proteome</keyword>
<dbReference type="OrthoDB" id="5625686at2"/>